<feature type="compositionally biased region" description="Basic and acidic residues" evidence="1">
    <location>
        <begin position="264"/>
        <end position="282"/>
    </location>
</feature>
<organism evidence="2 3">
    <name type="scientific">Nesidiocoris tenuis</name>
    <dbReference type="NCBI Taxonomy" id="355587"/>
    <lineage>
        <taxon>Eukaryota</taxon>
        <taxon>Metazoa</taxon>
        <taxon>Ecdysozoa</taxon>
        <taxon>Arthropoda</taxon>
        <taxon>Hexapoda</taxon>
        <taxon>Insecta</taxon>
        <taxon>Pterygota</taxon>
        <taxon>Neoptera</taxon>
        <taxon>Paraneoptera</taxon>
        <taxon>Hemiptera</taxon>
        <taxon>Heteroptera</taxon>
        <taxon>Panheteroptera</taxon>
        <taxon>Cimicomorpha</taxon>
        <taxon>Miridae</taxon>
        <taxon>Dicyphina</taxon>
        <taxon>Nesidiocoris</taxon>
    </lineage>
</organism>
<feature type="compositionally biased region" description="Low complexity" evidence="1">
    <location>
        <begin position="249"/>
        <end position="260"/>
    </location>
</feature>
<name>A0A6H5H3G3_9HEMI</name>
<protein>
    <submittedName>
        <fullName evidence="2">Uncharacterized protein</fullName>
    </submittedName>
</protein>
<reference evidence="2 3" key="1">
    <citation type="submission" date="2020-02" db="EMBL/GenBank/DDBJ databases">
        <authorList>
            <person name="Ferguson B K."/>
        </authorList>
    </citation>
    <scope>NUCLEOTIDE SEQUENCE [LARGE SCALE GENOMIC DNA]</scope>
</reference>
<feature type="region of interest" description="Disordered" evidence="1">
    <location>
        <begin position="237"/>
        <end position="282"/>
    </location>
</feature>
<gene>
    <name evidence="2" type="ORF">NTEN_LOCUS15102</name>
</gene>
<dbReference type="Proteomes" id="UP000479000">
    <property type="component" value="Unassembled WGS sequence"/>
</dbReference>
<accession>A0A6H5H3G3</accession>
<evidence type="ECO:0000313" key="2">
    <source>
        <dbReference type="EMBL" id="CAB0010037.1"/>
    </source>
</evidence>
<proteinExistence type="predicted"/>
<keyword evidence="3" id="KW-1185">Reference proteome</keyword>
<sequence length="282" mass="31657">MEVVCSTKVYVRLCKPVSAVKPSTLNTTATTTTWYSANNLLDFGVFIIDAKEKSLSTGADDGSTVFDLKKTFLIARTVSQHYSKTMTTPMGERLLKFHRHAARHSRVYGPRPNCQRRAGLRAALITFGKVFQLGLPAHDAPEDGRTAEGTRAIINFEIHDRQHEECQMVYGAKGTSKHGRQVPAIQTFGYPGAYRDEDELEQVNPWSWESDELSPAAELTLCARLLWSIKHRRRRCTEGRPTPADNNYSSTFSTESDQSSRTPSCHEHRSSSARHDQKSPLD</sequence>
<evidence type="ECO:0000256" key="1">
    <source>
        <dbReference type="SAM" id="MobiDB-lite"/>
    </source>
</evidence>
<dbReference type="EMBL" id="CADCXU010022593">
    <property type="protein sequence ID" value="CAB0010037.1"/>
    <property type="molecule type" value="Genomic_DNA"/>
</dbReference>
<dbReference type="AlphaFoldDB" id="A0A6H5H3G3"/>
<evidence type="ECO:0000313" key="3">
    <source>
        <dbReference type="Proteomes" id="UP000479000"/>
    </source>
</evidence>